<accession>A0A4U5P0A1</accession>
<reference evidence="2 3" key="2">
    <citation type="journal article" date="2019" name="G3 (Bethesda)">
        <title>Hybrid Assembly of the Genome of the Entomopathogenic Nematode Steinernema carpocapsae Identifies the X-Chromosome.</title>
        <authorList>
            <person name="Serra L."/>
            <person name="Macchietto M."/>
            <person name="Macias-Munoz A."/>
            <person name="McGill C.J."/>
            <person name="Rodriguez I.M."/>
            <person name="Rodriguez B."/>
            <person name="Murad R."/>
            <person name="Mortazavi A."/>
        </authorList>
    </citation>
    <scope>NUCLEOTIDE SEQUENCE [LARGE SCALE GENOMIC DNA]</scope>
    <source>
        <strain evidence="2 3">ALL</strain>
    </source>
</reference>
<evidence type="ECO:0000313" key="2">
    <source>
        <dbReference type="EMBL" id="TKR89034.1"/>
    </source>
</evidence>
<feature type="region of interest" description="Disordered" evidence="1">
    <location>
        <begin position="51"/>
        <end position="70"/>
    </location>
</feature>
<gene>
    <name evidence="2" type="ORF">L596_013195</name>
</gene>
<feature type="compositionally biased region" description="Acidic residues" evidence="1">
    <location>
        <begin position="51"/>
        <end position="60"/>
    </location>
</feature>
<evidence type="ECO:0000313" key="3">
    <source>
        <dbReference type="Proteomes" id="UP000298663"/>
    </source>
</evidence>
<dbReference type="Proteomes" id="UP000298663">
    <property type="component" value="Unassembled WGS sequence"/>
</dbReference>
<feature type="compositionally biased region" description="Basic and acidic residues" evidence="1">
    <location>
        <begin position="1"/>
        <end position="13"/>
    </location>
</feature>
<name>A0A4U5P0A1_STECR</name>
<feature type="compositionally biased region" description="Polar residues" evidence="1">
    <location>
        <begin position="61"/>
        <end position="70"/>
    </location>
</feature>
<dbReference type="AlphaFoldDB" id="A0A4U5P0A1"/>
<comment type="caution">
    <text evidence="2">The sequence shown here is derived from an EMBL/GenBank/DDBJ whole genome shotgun (WGS) entry which is preliminary data.</text>
</comment>
<keyword evidence="3" id="KW-1185">Reference proteome</keyword>
<organism evidence="2 3">
    <name type="scientific">Steinernema carpocapsae</name>
    <name type="common">Entomopathogenic nematode</name>
    <dbReference type="NCBI Taxonomy" id="34508"/>
    <lineage>
        <taxon>Eukaryota</taxon>
        <taxon>Metazoa</taxon>
        <taxon>Ecdysozoa</taxon>
        <taxon>Nematoda</taxon>
        <taxon>Chromadorea</taxon>
        <taxon>Rhabditida</taxon>
        <taxon>Tylenchina</taxon>
        <taxon>Panagrolaimomorpha</taxon>
        <taxon>Strongyloidoidea</taxon>
        <taxon>Steinernematidae</taxon>
        <taxon>Steinernema</taxon>
    </lineage>
</organism>
<dbReference type="EMBL" id="AZBU02000003">
    <property type="protein sequence ID" value="TKR89034.1"/>
    <property type="molecule type" value="Genomic_DNA"/>
</dbReference>
<proteinExistence type="predicted"/>
<feature type="region of interest" description="Disordered" evidence="1">
    <location>
        <begin position="1"/>
        <end position="25"/>
    </location>
</feature>
<evidence type="ECO:0000256" key="1">
    <source>
        <dbReference type="SAM" id="MobiDB-lite"/>
    </source>
</evidence>
<sequence>MPPREDGDGGCCHHREHQGPSSPAATDLISEKLIKASTVLRILKFRGFQEEGDFSVEETTDNASNSLPIR</sequence>
<protein>
    <submittedName>
        <fullName evidence="2">Uncharacterized protein</fullName>
    </submittedName>
</protein>
<reference evidence="2 3" key="1">
    <citation type="journal article" date="2015" name="Genome Biol.">
        <title>Comparative genomics of Steinernema reveals deeply conserved gene regulatory networks.</title>
        <authorList>
            <person name="Dillman A.R."/>
            <person name="Macchietto M."/>
            <person name="Porter C.F."/>
            <person name="Rogers A."/>
            <person name="Williams B."/>
            <person name="Antoshechkin I."/>
            <person name="Lee M.M."/>
            <person name="Goodwin Z."/>
            <person name="Lu X."/>
            <person name="Lewis E.E."/>
            <person name="Goodrich-Blair H."/>
            <person name="Stock S.P."/>
            <person name="Adams B.J."/>
            <person name="Sternberg P.W."/>
            <person name="Mortazavi A."/>
        </authorList>
    </citation>
    <scope>NUCLEOTIDE SEQUENCE [LARGE SCALE GENOMIC DNA]</scope>
    <source>
        <strain evidence="2 3">ALL</strain>
    </source>
</reference>